<dbReference type="NCBIfam" id="NF033521">
    <property type="entry name" value="lasso_leader_L3"/>
    <property type="match status" value="1"/>
</dbReference>
<evidence type="ECO:0008006" key="4">
    <source>
        <dbReference type="Google" id="ProtNLM"/>
    </source>
</evidence>
<sequence>MKTMNTHSTQGRKNYRKPVLKKIGTVAKLTREEKGSTGSDAPDGGFAYLGPVLS</sequence>
<keyword evidence="3" id="KW-1185">Reference proteome</keyword>
<protein>
    <recommendedName>
        <fullName evidence="4">Lasso RiPP family leader peptide-containing protein</fullName>
    </recommendedName>
</protein>
<gene>
    <name evidence="2" type="ORF">DYBT9275_03959</name>
</gene>
<evidence type="ECO:0000313" key="2">
    <source>
        <dbReference type="EMBL" id="CAG5007078.1"/>
    </source>
</evidence>
<dbReference type="RefSeq" id="WP_215240383.1">
    <property type="nucleotide sequence ID" value="NZ_CAJRAF010000002.1"/>
</dbReference>
<organism evidence="2 3">
    <name type="scientific">Dyadobacter helix</name>
    <dbReference type="NCBI Taxonomy" id="2822344"/>
    <lineage>
        <taxon>Bacteria</taxon>
        <taxon>Pseudomonadati</taxon>
        <taxon>Bacteroidota</taxon>
        <taxon>Cytophagia</taxon>
        <taxon>Cytophagales</taxon>
        <taxon>Spirosomataceae</taxon>
        <taxon>Dyadobacter</taxon>
    </lineage>
</organism>
<proteinExistence type="predicted"/>
<reference evidence="2" key="1">
    <citation type="submission" date="2021-04" db="EMBL/GenBank/DDBJ databases">
        <authorList>
            <person name="Rodrigo-Torres L."/>
            <person name="Arahal R. D."/>
            <person name="Lucena T."/>
        </authorList>
    </citation>
    <scope>NUCLEOTIDE SEQUENCE</scope>
    <source>
        <strain evidence="2">CECT 9275</strain>
    </source>
</reference>
<feature type="region of interest" description="Disordered" evidence="1">
    <location>
        <begin position="30"/>
        <end position="54"/>
    </location>
</feature>
<evidence type="ECO:0000313" key="3">
    <source>
        <dbReference type="Proteomes" id="UP000680038"/>
    </source>
</evidence>
<feature type="region of interest" description="Disordered" evidence="1">
    <location>
        <begin position="1"/>
        <end position="20"/>
    </location>
</feature>
<accession>A0A916NDB2</accession>
<dbReference type="AlphaFoldDB" id="A0A916NDB2"/>
<feature type="compositionally biased region" description="Polar residues" evidence="1">
    <location>
        <begin position="1"/>
        <end position="12"/>
    </location>
</feature>
<name>A0A916NDB2_9BACT</name>
<dbReference type="Proteomes" id="UP000680038">
    <property type="component" value="Unassembled WGS sequence"/>
</dbReference>
<evidence type="ECO:0000256" key="1">
    <source>
        <dbReference type="SAM" id="MobiDB-lite"/>
    </source>
</evidence>
<comment type="caution">
    <text evidence="2">The sequence shown here is derived from an EMBL/GenBank/DDBJ whole genome shotgun (WGS) entry which is preliminary data.</text>
</comment>
<dbReference type="EMBL" id="CAJRAF010000002">
    <property type="protein sequence ID" value="CAG5007078.1"/>
    <property type="molecule type" value="Genomic_DNA"/>
</dbReference>